<organism evidence="1 2">
    <name type="scientific">Microctonus aethiopoides</name>
    <dbReference type="NCBI Taxonomy" id="144406"/>
    <lineage>
        <taxon>Eukaryota</taxon>
        <taxon>Metazoa</taxon>
        <taxon>Ecdysozoa</taxon>
        <taxon>Arthropoda</taxon>
        <taxon>Hexapoda</taxon>
        <taxon>Insecta</taxon>
        <taxon>Pterygota</taxon>
        <taxon>Neoptera</taxon>
        <taxon>Endopterygota</taxon>
        <taxon>Hymenoptera</taxon>
        <taxon>Apocrita</taxon>
        <taxon>Ichneumonoidea</taxon>
        <taxon>Braconidae</taxon>
        <taxon>Euphorinae</taxon>
        <taxon>Microctonus</taxon>
    </lineage>
</organism>
<dbReference type="EMBL" id="JAQQBS010000003">
    <property type="protein sequence ID" value="KAK0171399.1"/>
    <property type="molecule type" value="Genomic_DNA"/>
</dbReference>
<dbReference type="AlphaFoldDB" id="A0AA39KRT6"/>
<gene>
    <name evidence="1" type="ORF">PV328_009136</name>
</gene>
<proteinExistence type="predicted"/>
<evidence type="ECO:0000313" key="1">
    <source>
        <dbReference type="EMBL" id="KAK0171399.1"/>
    </source>
</evidence>
<comment type="caution">
    <text evidence="1">The sequence shown here is derived from an EMBL/GenBank/DDBJ whole genome shotgun (WGS) entry which is preliminary data.</text>
</comment>
<protein>
    <submittedName>
        <fullName evidence="1">Uncharacterized protein</fullName>
    </submittedName>
</protein>
<reference evidence="1" key="2">
    <citation type="submission" date="2023-03" db="EMBL/GenBank/DDBJ databases">
        <authorList>
            <person name="Inwood S.N."/>
            <person name="Skelly J.G."/>
            <person name="Guhlin J."/>
            <person name="Harrop T.W.R."/>
            <person name="Goldson S.G."/>
            <person name="Dearden P.K."/>
        </authorList>
    </citation>
    <scope>NUCLEOTIDE SEQUENCE</scope>
    <source>
        <strain evidence="1">Irish</strain>
        <tissue evidence="1">Whole body</tissue>
    </source>
</reference>
<keyword evidence="2" id="KW-1185">Reference proteome</keyword>
<name>A0AA39KRT6_9HYME</name>
<sequence length="358" mass="41377">MISKNEVTDQSDETRVKIISEKRQSLDKSVKKVRTEVTNYFEEIINCLKIREKQLLRQIEVVHNQQLSIAQSNWEFFCSVPPITINLDTECNNLKQLIDKLGKIELSDNTTIVDKYAEPYRVEEYEDANHDHISFDKSIQVIEKDNDNIIKLFNLSNSDKKIIHSTNVSATPINISFPSSSSNSSFDTSLKHRTNKLYLDSSVQKKIITKTQNNNCSPMCSLLKNVCSQLTKHESQMLDIPNNGNISDLCSSKFNMKNNSSNEIDNNEIKTFFADKVKIMSNDNTCINTKNFVNFNKNIDCSSHIEEQSNEEHPKQIQQWLQQILVETETEPSIQENEQFAEISKSRYHRDFEFSLET</sequence>
<evidence type="ECO:0000313" key="2">
    <source>
        <dbReference type="Proteomes" id="UP001168990"/>
    </source>
</evidence>
<reference evidence="1" key="1">
    <citation type="journal article" date="2023" name="bioRxiv">
        <title>Scaffold-level genome assemblies of two parasitoid biocontrol wasps reveal the parthenogenesis mechanism and an associated novel virus.</title>
        <authorList>
            <person name="Inwood S."/>
            <person name="Skelly J."/>
            <person name="Guhlin J."/>
            <person name="Harrop T."/>
            <person name="Goldson S."/>
            <person name="Dearden P."/>
        </authorList>
    </citation>
    <scope>NUCLEOTIDE SEQUENCE</scope>
    <source>
        <strain evidence="1">Irish</strain>
        <tissue evidence="1">Whole body</tissue>
    </source>
</reference>
<accession>A0AA39KRT6</accession>
<dbReference type="Proteomes" id="UP001168990">
    <property type="component" value="Unassembled WGS sequence"/>
</dbReference>